<dbReference type="PANTHER" id="PTHR31965:SF1">
    <property type="entry name" value="TRANSMEMBRANE PROTEIN 42"/>
    <property type="match status" value="1"/>
</dbReference>
<reference evidence="3" key="2">
    <citation type="submission" date="2025-08" db="UniProtKB">
        <authorList>
            <consortium name="Ensembl"/>
        </authorList>
    </citation>
    <scope>IDENTIFICATION</scope>
    <source>
        <strain evidence="3">Hereford</strain>
    </source>
</reference>
<feature type="transmembrane region" description="Helical" evidence="2">
    <location>
        <begin position="37"/>
        <end position="59"/>
    </location>
</feature>
<feature type="transmembrane region" description="Helical" evidence="2">
    <location>
        <begin position="65"/>
        <end position="88"/>
    </location>
</feature>
<dbReference type="RefSeq" id="XP_024838760.1">
    <property type="nucleotide sequence ID" value="XM_024982992.2"/>
</dbReference>
<name>A0AAF6Z3L5_BOVIN</name>
<evidence type="ECO:0000256" key="2">
    <source>
        <dbReference type="SAM" id="Phobius"/>
    </source>
</evidence>
<keyword evidence="4" id="KW-1185">Reference proteome</keyword>
<dbReference type="GeneTree" id="ENSGT00390000012690"/>
<dbReference type="PANTHER" id="PTHR31965">
    <property type="entry name" value="TRANSMEMBRANE PROTEIN 42"/>
    <property type="match status" value="1"/>
</dbReference>
<dbReference type="Proteomes" id="UP000009136">
    <property type="component" value="Chromosome 22"/>
</dbReference>
<dbReference type="CTD" id="131616"/>
<keyword evidence="2" id="KW-0472">Membrane</keyword>
<organism evidence="3 4">
    <name type="scientific">Bos taurus</name>
    <name type="common">Bovine</name>
    <dbReference type="NCBI Taxonomy" id="9913"/>
    <lineage>
        <taxon>Eukaryota</taxon>
        <taxon>Metazoa</taxon>
        <taxon>Chordata</taxon>
        <taxon>Craniata</taxon>
        <taxon>Vertebrata</taxon>
        <taxon>Euteleostomi</taxon>
        <taxon>Mammalia</taxon>
        <taxon>Eutheria</taxon>
        <taxon>Laurasiatheria</taxon>
        <taxon>Artiodactyla</taxon>
        <taxon>Ruminantia</taxon>
        <taxon>Pecora</taxon>
        <taxon>Bovidae</taxon>
        <taxon>Bovinae</taxon>
        <taxon>Bos</taxon>
    </lineage>
</organism>
<dbReference type="GeneID" id="613945"/>
<keyword evidence="2" id="KW-1133">Transmembrane helix</keyword>
<sequence>MAGRPLPGGGGVCAAAYPNTSAGFPPHLQAGAMRRRFWGVFNCLCAGAFGALAAASAKLAFGREVNVGFCVLGIIMMATTNSLMWTFFSRGLSLSMSSAIASVTVTFSNILNSVRLVEDHSWVSGPRLPAPDLSSCPGRHSATGESGGAHPPCRHVSTQPHSCLCPTGLPGFCVVRRVPGGLVVGWSVPHPLWTHPDPQGAPTAQEAPSAQAAVAPAGWADPLERQSWRLRLGLACGDRSSGRSGCSAFRPWARGGCCPGKWAHDQEALWVDSSSFCQGKYSSAVFCPKPPPPSVCTVLLILMFPGPPSRPRQVQETLGLVSFLYGLETTL</sequence>
<protein>
    <submittedName>
        <fullName evidence="3">Transmembrane protein 42</fullName>
    </submittedName>
</protein>
<evidence type="ECO:0000313" key="3">
    <source>
        <dbReference type="Ensembl" id="ENSBTAP00000022236.4"/>
    </source>
</evidence>
<dbReference type="InterPro" id="IPR039632">
    <property type="entry name" value="TMEM42"/>
</dbReference>
<evidence type="ECO:0000256" key="1">
    <source>
        <dbReference type="SAM" id="MobiDB-lite"/>
    </source>
</evidence>
<dbReference type="AlphaFoldDB" id="A0AAF6Z3L5"/>
<feature type="region of interest" description="Disordered" evidence="1">
    <location>
        <begin position="133"/>
        <end position="152"/>
    </location>
</feature>
<dbReference type="Ensembl" id="ENSBTAT00000022236.5">
    <property type="protein sequence ID" value="ENSBTAP00000022236.4"/>
    <property type="gene ID" value="ENSBTAG00000016731.5"/>
</dbReference>
<proteinExistence type="predicted"/>
<accession>A0AAF6Z3L5</accession>
<keyword evidence="2" id="KW-0812">Transmembrane</keyword>
<evidence type="ECO:0000313" key="4">
    <source>
        <dbReference type="Proteomes" id="UP000009136"/>
    </source>
</evidence>
<reference evidence="3" key="1">
    <citation type="submission" date="2018-03" db="EMBL/GenBank/DDBJ databases">
        <title>ARS-UCD1.2.</title>
        <authorList>
            <person name="Rosen B.D."/>
            <person name="Bickhart D.M."/>
            <person name="Koren S."/>
            <person name="Schnabel R.D."/>
            <person name="Hall R."/>
            <person name="Zimin A."/>
            <person name="Dreischer C."/>
            <person name="Schultheiss S."/>
            <person name="Schroeder S.G."/>
            <person name="Elsik C.G."/>
            <person name="Couldrey C."/>
            <person name="Liu G.E."/>
            <person name="Van Tassell C.P."/>
            <person name="Phillippy A.M."/>
            <person name="Smith T.P.L."/>
            <person name="Medrano J.F."/>
        </authorList>
    </citation>
    <scope>NUCLEOTIDE SEQUENCE [LARGE SCALE GENOMIC DNA]</scope>
    <source>
        <strain evidence="3">Hereford</strain>
    </source>
</reference>
<gene>
    <name evidence="3" type="primary">TMEM42</name>
</gene>
<reference evidence="3" key="3">
    <citation type="submission" date="2025-09" db="UniProtKB">
        <authorList>
            <consortium name="Ensembl"/>
        </authorList>
    </citation>
    <scope>IDENTIFICATION</scope>
    <source>
        <strain evidence="3">Hereford</strain>
    </source>
</reference>